<dbReference type="Proteomes" id="UP000243688">
    <property type="component" value="Unassembled WGS sequence"/>
</dbReference>
<dbReference type="SUPFAM" id="SSF50685">
    <property type="entry name" value="Barwin-like endoglucanases"/>
    <property type="match status" value="1"/>
</dbReference>
<accession>A0A2A6E1F2</accession>
<feature type="transmembrane region" description="Helical" evidence="2">
    <location>
        <begin position="12"/>
        <end position="33"/>
    </location>
</feature>
<organism evidence="4 5">
    <name type="scientific">Candidatus Reconcilbacillus cellulovorans</name>
    <dbReference type="NCBI Taxonomy" id="1906605"/>
    <lineage>
        <taxon>Bacteria</taxon>
        <taxon>Bacillati</taxon>
        <taxon>Bacillota</taxon>
        <taxon>Bacilli</taxon>
        <taxon>Bacillales</taxon>
        <taxon>Paenibacillaceae</taxon>
        <taxon>Candidatus Reconcilbacillus</taxon>
    </lineage>
</organism>
<dbReference type="InterPro" id="IPR011098">
    <property type="entry name" value="G5_dom"/>
</dbReference>
<dbReference type="Pfam" id="PF03990">
    <property type="entry name" value="DUF348"/>
    <property type="match status" value="2"/>
</dbReference>
<keyword evidence="2" id="KW-1133">Transmembrane helix</keyword>
<dbReference type="PROSITE" id="PS51109">
    <property type="entry name" value="G5"/>
    <property type="match status" value="1"/>
</dbReference>
<dbReference type="Pfam" id="PF06725">
    <property type="entry name" value="3D"/>
    <property type="match status" value="1"/>
</dbReference>
<comment type="caution">
    <text evidence="4">The sequence shown here is derived from an EMBL/GenBank/DDBJ whole genome shotgun (WGS) entry which is preliminary data.</text>
</comment>
<dbReference type="PANTHER" id="PTHR39160:SF4">
    <property type="entry name" value="RESUSCITATION-PROMOTING FACTOR RPFB"/>
    <property type="match status" value="1"/>
</dbReference>
<protein>
    <recommendedName>
        <fullName evidence="3">G5 domain-containing protein</fullName>
    </recommendedName>
</protein>
<evidence type="ECO:0000259" key="3">
    <source>
        <dbReference type="PROSITE" id="PS51109"/>
    </source>
</evidence>
<gene>
    <name evidence="4" type="ORF">BLM47_03670</name>
</gene>
<sequence length="360" mass="39512">MERFVGDRRAVRRAATVVAAVFAAAVTFAVLLYGTTYKRVTLVVDGRERVVETTAADVRTLLAEEGINVRPYDRLSAPYGARLRDGDRIGLERARPVVVTVDGMTRTVYTTGKTVGEALSQLAVDLDEHDRVTPDLAAELSADTEIRVVRVEKETVEIREALPFGTVRTTDATLPKGKERLVREGRSGERVKTVEKVYEDGVLVEEKVVAEKTVAQPVDRVIAVGTKQPVTVLSADDENEARVVTKGGVTFRYVRVLNNVTLTAYSTNARAYPGGQWTGITATGTKTTEGRTIAVDPDVIPLGWWVYIEGIGFRRAEDTGGAIRGNKIDIYFDNVDYARQFGVKRGYKVYVIGKEKPAAD</sequence>
<evidence type="ECO:0000313" key="4">
    <source>
        <dbReference type="EMBL" id="PDO11148.1"/>
    </source>
</evidence>
<dbReference type="InterPro" id="IPR010611">
    <property type="entry name" value="3D_dom"/>
</dbReference>
<evidence type="ECO:0000313" key="5">
    <source>
        <dbReference type="Proteomes" id="UP000243688"/>
    </source>
</evidence>
<dbReference type="AlphaFoldDB" id="A0A2A6E1F2"/>
<keyword evidence="2" id="KW-0472">Membrane</keyword>
<dbReference type="CDD" id="cd14667">
    <property type="entry name" value="3D_containing_proteins"/>
    <property type="match status" value="1"/>
</dbReference>
<feature type="domain" description="G5" evidence="3">
    <location>
        <begin position="148"/>
        <end position="228"/>
    </location>
</feature>
<dbReference type="GO" id="GO:0019867">
    <property type="term" value="C:outer membrane"/>
    <property type="evidence" value="ECO:0007669"/>
    <property type="project" value="InterPro"/>
</dbReference>
<proteinExistence type="predicted"/>
<evidence type="ECO:0000256" key="2">
    <source>
        <dbReference type="SAM" id="Phobius"/>
    </source>
</evidence>
<dbReference type="InterPro" id="IPR036908">
    <property type="entry name" value="RlpA-like_sf"/>
</dbReference>
<dbReference type="SMART" id="SM01208">
    <property type="entry name" value="G5"/>
    <property type="match status" value="1"/>
</dbReference>
<reference evidence="4 5" key="1">
    <citation type="submission" date="2016-12" db="EMBL/GenBank/DDBJ databases">
        <title>Candidatus Reconcilibacillus cellulovorans genome.</title>
        <authorList>
            <person name="Kolinko S."/>
            <person name="Wu Y.-W."/>
            <person name="Tachea F."/>
            <person name="Denzel E."/>
            <person name="Hiras J."/>
            <person name="Baecker N."/>
            <person name="Chan L.J."/>
            <person name="Eichorst S.A."/>
            <person name="Frey D."/>
            <person name="Adams P.D."/>
            <person name="Pray T."/>
            <person name="Tanjore D."/>
            <person name="Petzold C.J."/>
            <person name="Gladden J.M."/>
            <person name="Simmons B.A."/>
            <person name="Singer S.W."/>
        </authorList>
    </citation>
    <scope>NUCLEOTIDE SEQUENCE [LARGE SCALE GENOMIC DNA]</scope>
    <source>
        <strain evidence="4">JTherm</strain>
    </source>
</reference>
<dbReference type="GO" id="GO:0009254">
    <property type="term" value="P:peptidoglycan turnover"/>
    <property type="evidence" value="ECO:0007669"/>
    <property type="project" value="InterPro"/>
</dbReference>
<dbReference type="Gene3D" id="2.40.40.10">
    <property type="entry name" value="RlpA-like domain"/>
    <property type="match status" value="1"/>
</dbReference>
<name>A0A2A6E1F2_9BACL</name>
<dbReference type="Gene3D" id="2.20.230.10">
    <property type="entry name" value="Resuscitation-promoting factor rpfb"/>
    <property type="match status" value="1"/>
</dbReference>
<keyword evidence="2" id="KW-0812">Transmembrane</keyword>
<dbReference type="GO" id="GO:0004553">
    <property type="term" value="F:hydrolase activity, hydrolyzing O-glycosyl compounds"/>
    <property type="evidence" value="ECO:0007669"/>
    <property type="project" value="InterPro"/>
</dbReference>
<dbReference type="Pfam" id="PF07501">
    <property type="entry name" value="G5"/>
    <property type="match status" value="1"/>
</dbReference>
<dbReference type="EMBL" id="MOXJ01000005">
    <property type="protein sequence ID" value="PDO11148.1"/>
    <property type="molecule type" value="Genomic_DNA"/>
</dbReference>
<dbReference type="InterPro" id="IPR007137">
    <property type="entry name" value="DUF348"/>
</dbReference>
<evidence type="ECO:0000256" key="1">
    <source>
        <dbReference type="ARBA" id="ARBA00022729"/>
    </source>
</evidence>
<dbReference type="InterPro" id="IPR051933">
    <property type="entry name" value="Resuscitation_pf_RpfB"/>
</dbReference>
<dbReference type="PANTHER" id="PTHR39160">
    <property type="entry name" value="CELL WALL-BINDING PROTEIN YOCH"/>
    <property type="match status" value="1"/>
</dbReference>
<dbReference type="InterPro" id="IPR059180">
    <property type="entry name" value="3D_YorM"/>
</dbReference>
<keyword evidence="1" id="KW-0732">Signal</keyword>